<dbReference type="CDD" id="cd06193">
    <property type="entry name" value="siderophore_interacting"/>
    <property type="match status" value="1"/>
</dbReference>
<dbReference type="InterPro" id="IPR017938">
    <property type="entry name" value="Riboflavin_synthase-like_b-brl"/>
</dbReference>
<dbReference type="Proteomes" id="UP000244335">
    <property type="component" value="Unassembled WGS sequence"/>
</dbReference>
<evidence type="ECO:0000259" key="2">
    <source>
        <dbReference type="PROSITE" id="PS51384"/>
    </source>
</evidence>
<dbReference type="EMBL" id="QDFR01000005">
    <property type="protein sequence ID" value="PVE52399.1"/>
    <property type="molecule type" value="Genomic_DNA"/>
</dbReference>
<dbReference type="PANTHER" id="PTHR30157">
    <property type="entry name" value="FERRIC REDUCTASE, NADPH-DEPENDENT"/>
    <property type="match status" value="1"/>
</dbReference>
<name>A0AA92H8G1_RHIRH</name>
<dbReference type="PANTHER" id="PTHR30157:SF0">
    <property type="entry name" value="NADPH-DEPENDENT FERRIC-CHELATE REDUCTASE"/>
    <property type="match status" value="1"/>
</dbReference>
<dbReference type="InterPro" id="IPR039374">
    <property type="entry name" value="SIP_fam"/>
</dbReference>
<dbReference type="InterPro" id="IPR013113">
    <property type="entry name" value="SIP_FAD-bd"/>
</dbReference>
<feature type="domain" description="FAD-binding FR-type" evidence="2">
    <location>
        <begin position="106"/>
        <end position="232"/>
    </location>
</feature>
<gene>
    <name evidence="3" type="ORF">DC430_16310</name>
</gene>
<dbReference type="Pfam" id="PF08021">
    <property type="entry name" value="FAD_binding_9"/>
    <property type="match status" value="1"/>
</dbReference>
<evidence type="ECO:0000313" key="3">
    <source>
        <dbReference type="EMBL" id="PVE52399.1"/>
    </source>
</evidence>
<dbReference type="InterPro" id="IPR007037">
    <property type="entry name" value="SIP_rossman_dom"/>
</dbReference>
<dbReference type="GeneID" id="301041769"/>
<dbReference type="Pfam" id="PF04954">
    <property type="entry name" value="SIP"/>
    <property type="match status" value="1"/>
</dbReference>
<dbReference type="InterPro" id="IPR017927">
    <property type="entry name" value="FAD-bd_FR_type"/>
</dbReference>
<proteinExistence type="inferred from homology"/>
<dbReference type="SUPFAM" id="SSF63380">
    <property type="entry name" value="Riboflavin synthase domain-like"/>
    <property type="match status" value="1"/>
</dbReference>
<dbReference type="InterPro" id="IPR039261">
    <property type="entry name" value="FNR_nucleotide-bd"/>
</dbReference>
<evidence type="ECO:0000256" key="1">
    <source>
        <dbReference type="ARBA" id="ARBA00035644"/>
    </source>
</evidence>
<dbReference type="GO" id="GO:0016491">
    <property type="term" value="F:oxidoreductase activity"/>
    <property type="evidence" value="ECO:0007669"/>
    <property type="project" value="InterPro"/>
</dbReference>
<comment type="similarity">
    <text evidence="1">Belongs to the SIP oxidoreductase family.</text>
</comment>
<dbReference type="Gene3D" id="3.40.50.80">
    <property type="entry name" value="Nucleotide-binding domain of ferredoxin-NADP reductase (FNR) module"/>
    <property type="match status" value="1"/>
</dbReference>
<accession>A0AA92H8G1</accession>
<evidence type="ECO:0000313" key="4">
    <source>
        <dbReference type="Proteomes" id="UP000244335"/>
    </source>
</evidence>
<dbReference type="InterPro" id="IPR014543">
    <property type="entry name" value="UCP028291"/>
</dbReference>
<dbReference type="RefSeq" id="WP_062426833.1">
    <property type="nucleotide sequence ID" value="NZ_QDFR01000005.1"/>
</dbReference>
<dbReference type="AlphaFoldDB" id="A0AA92H8G1"/>
<protein>
    <submittedName>
        <fullName evidence="3">DUF2218 domain-containing protein</fullName>
    </submittedName>
</protein>
<dbReference type="Gene3D" id="2.40.30.10">
    <property type="entry name" value="Translation factors"/>
    <property type="match status" value="1"/>
</dbReference>
<comment type="caution">
    <text evidence="3">The sequence shown here is derived from an EMBL/GenBank/DDBJ whole genome shotgun (WGS) entry which is preliminary data.</text>
</comment>
<organism evidence="3 4">
    <name type="scientific">Rhizobium rhizogenes</name>
    <name type="common">Agrobacterium rhizogenes</name>
    <dbReference type="NCBI Taxonomy" id="359"/>
    <lineage>
        <taxon>Bacteria</taxon>
        <taxon>Pseudomonadati</taxon>
        <taxon>Pseudomonadota</taxon>
        <taxon>Alphaproteobacteria</taxon>
        <taxon>Hyphomicrobiales</taxon>
        <taxon>Rhizobiaceae</taxon>
        <taxon>Rhizobium/Agrobacterium group</taxon>
        <taxon>Rhizobium</taxon>
    </lineage>
</organism>
<dbReference type="PROSITE" id="PS51384">
    <property type="entry name" value="FAD_FR"/>
    <property type="match status" value="1"/>
</dbReference>
<sequence length="353" mass="39209">MNTLHPSTLSGVAYPADVNAMLAEICEHFVEHSDVVVSEQGASLRSEDWAIDVTTADERLMIEIRTENDQMLAATRTMFAEHLFYFAGDEPFTLEWSIPAPKVRPPGFHEATVVGSQIVTPRMRRVILAVDDVTPFVGGDMHVRVLVPPVGRVPVWPKLQENGRIGWPEGEDELLVRVYTIRSVDQEANHVSIDFLQHPKPGVATPGADFARDVEAGQRVALMGPGGGSLPAAKSILFSGDETALPAIARMVEEAPVGTTIKAIIEVEDAGEEQAISHGEPVSVEWLHRSTYPQEGSGSLVERLKAEIDQTSRETFVWFAGEKSDVRTIKRYLAEKDRDRKQQYVAWYWRNED</sequence>
<reference evidence="3 4" key="1">
    <citation type="submission" date="2018-04" db="EMBL/GenBank/DDBJ databases">
        <authorList>
            <person name="Hagen T."/>
        </authorList>
    </citation>
    <scope>NUCLEOTIDE SEQUENCE [LARGE SCALE GENOMIC DNA]</scope>
    <source>
        <strain evidence="3 4">TPD7009</strain>
    </source>
</reference>
<dbReference type="Pfam" id="PF09981">
    <property type="entry name" value="DUF2218"/>
    <property type="match status" value="1"/>
</dbReference>
<dbReference type="Gene3D" id="3.30.310.50">
    <property type="entry name" value="Alpha-D-phosphohexomutase, C-terminal domain"/>
    <property type="match status" value="1"/>
</dbReference>